<dbReference type="EMBL" id="CP043431">
    <property type="protein sequence ID" value="QNT64199.1"/>
    <property type="molecule type" value="Genomic_DNA"/>
</dbReference>
<dbReference type="InterPro" id="IPR001173">
    <property type="entry name" value="Glyco_trans_2-like"/>
</dbReference>
<proteinExistence type="predicted"/>
<dbReference type="Pfam" id="PF00535">
    <property type="entry name" value="Glycos_transf_2"/>
    <property type="match status" value="1"/>
</dbReference>
<accession>A0A7H1ML63</accession>
<name>A0A7H1ML63_9LACO</name>
<protein>
    <submittedName>
        <fullName evidence="2">Glycosyltransferase family 2 protein</fullName>
    </submittedName>
</protein>
<feature type="domain" description="Glycosyltransferase 2-like" evidence="1">
    <location>
        <begin position="7"/>
        <end position="126"/>
    </location>
</feature>
<evidence type="ECO:0000313" key="3">
    <source>
        <dbReference type="Proteomes" id="UP000516446"/>
    </source>
</evidence>
<keyword evidence="2" id="KW-0808">Transferase</keyword>
<dbReference type="Proteomes" id="UP000516446">
    <property type="component" value="Chromosome"/>
</dbReference>
<dbReference type="InterPro" id="IPR029044">
    <property type="entry name" value="Nucleotide-diphossugar_trans"/>
</dbReference>
<reference evidence="2 3" key="1">
    <citation type="submission" date="2019-08" db="EMBL/GenBank/DDBJ databases">
        <authorList>
            <person name="Chang H.C."/>
            <person name="Mun S.Y."/>
        </authorList>
    </citation>
    <scope>NUCLEOTIDE SEQUENCE [LARGE SCALE GENOMIC DNA]</scope>
    <source>
        <strain evidence="2 3">SK</strain>
    </source>
</reference>
<organism evidence="2 3">
    <name type="scientific">Weissella koreensis</name>
    <dbReference type="NCBI Taxonomy" id="165096"/>
    <lineage>
        <taxon>Bacteria</taxon>
        <taxon>Bacillati</taxon>
        <taxon>Bacillota</taxon>
        <taxon>Bacilli</taxon>
        <taxon>Lactobacillales</taxon>
        <taxon>Lactobacillaceae</taxon>
        <taxon>Weissella</taxon>
    </lineage>
</organism>
<dbReference type="GO" id="GO:0016758">
    <property type="term" value="F:hexosyltransferase activity"/>
    <property type="evidence" value="ECO:0007669"/>
    <property type="project" value="UniProtKB-ARBA"/>
</dbReference>
<sequence>MKRSNVSVVMSTYNGERYLKNQLDSILSQEFDNQKFDLKIYIRDDGSKDNTQDIIDKYVNNYPDIVNQVDKNHPNIGVKQSFFKLLKLVDGDYYFFSDQDDIWLPNKLDKFLSVFNLHENDIPVGVYSDLWVADAKGVSTGEKMKKNISAGMDEDVLSKLLNRYLVTGASFAINKKTVEYINEVNEENFDKVNMHDSFITLLIAMTGSLEFIDEPLINYRQHENNVIGVHVEPRKSIMSRLMRINKIRQGKKRQILDFYLSSILFKDNVTDNNKKLVMIIDKYVSSENYITKFKVLLPIRRLLSIKNPNLSLLFYTFLIKFSKSELKINE</sequence>
<dbReference type="PANTHER" id="PTHR22916:SF3">
    <property type="entry name" value="UDP-GLCNAC:BETAGAL BETA-1,3-N-ACETYLGLUCOSAMINYLTRANSFERASE-LIKE PROTEIN 1"/>
    <property type="match status" value="1"/>
</dbReference>
<keyword evidence="3" id="KW-1185">Reference proteome</keyword>
<dbReference type="CDD" id="cd04196">
    <property type="entry name" value="GT_2_like_d"/>
    <property type="match status" value="1"/>
</dbReference>
<gene>
    <name evidence="2" type="ORF">FY536_02435</name>
</gene>
<dbReference type="RefSeq" id="WP_104914519.1">
    <property type="nucleotide sequence ID" value="NZ_CP026847.1"/>
</dbReference>
<evidence type="ECO:0000259" key="1">
    <source>
        <dbReference type="Pfam" id="PF00535"/>
    </source>
</evidence>
<dbReference type="AlphaFoldDB" id="A0A7H1ML63"/>
<evidence type="ECO:0000313" key="2">
    <source>
        <dbReference type="EMBL" id="QNT64199.1"/>
    </source>
</evidence>
<dbReference type="PANTHER" id="PTHR22916">
    <property type="entry name" value="GLYCOSYLTRANSFERASE"/>
    <property type="match status" value="1"/>
</dbReference>
<dbReference type="Gene3D" id="3.90.550.10">
    <property type="entry name" value="Spore Coat Polysaccharide Biosynthesis Protein SpsA, Chain A"/>
    <property type="match status" value="1"/>
</dbReference>
<dbReference type="SUPFAM" id="SSF53448">
    <property type="entry name" value="Nucleotide-diphospho-sugar transferases"/>
    <property type="match status" value="1"/>
</dbReference>